<gene>
    <name evidence="1" type="ORF">ACHAWO_002180</name>
</gene>
<protein>
    <submittedName>
        <fullName evidence="1">Uncharacterized protein</fullName>
    </submittedName>
</protein>
<keyword evidence="2" id="KW-1185">Reference proteome</keyword>
<dbReference type="EMBL" id="JALLPJ020000906">
    <property type="protein sequence ID" value="KAL3780090.1"/>
    <property type="molecule type" value="Genomic_DNA"/>
</dbReference>
<proteinExistence type="predicted"/>
<evidence type="ECO:0000313" key="2">
    <source>
        <dbReference type="Proteomes" id="UP001530400"/>
    </source>
</evidence>
<dbReference type="AlphaFoldDB" id="A0ABD3P0S3"/>
<comment type="caution">
    <text evidence="1">The sequence shown here is derived from an EMBL/GenBank/DDBJ whole genome shotgun (WGS) entry which is preliminary data.</text>
</comment>
<accession>A0ABD3P0S3</accession>
<reference evidence="1 2" key="1">
    <citation type="submission" date="2024-10" db="EMBL/GenBank/DDBJ databases">
        <title>Updated reference genomes for cyclostephanoid diatoms.</title>
        <authorList>
            <person name="Roberts W.R."/>
            <person name="Alverson A.J."/>
        </authorList>
    </citation>
    <scope>NUCLEOTIDE SEQUENCE [LARGE SCALE GENOMIC DNA]</scope>
    <source>
        <strain evidence="1 2">AJA010-31</strain>
    </source>
</reference>
<name>A0ABD3P0S3_9STRA</name>
<organism evidence="1 2">
    <name type="scientific">Cyclotella atomus</name>
    <dbReference type="NCBI Taxonomy" id="382360"/>
    <lineage>
        <taxon>Eukaryota</taxon>
        <taxon>Sar</taxon>
        <taxon>Stramenopiles</taxon>
        <taxon>Ochrophyta</taxon>
        <taxon>Bacillariophyta</taxon>
        <taxon>Coscinodiscophyceae</taxon>
        <taxon>Thalassiosirophycidae</taxon>
        <taxon>Stephanodiscales</taxon>
        <taxon>Stephanodiscaceae</taxon>
        <taxon>Cyclotella</taxon>
    </lineage>
</organism>
<dbReference type="Proteomes" id="UP001530400">
    <property type="component" value="Unassembled WGS sequence"/>
</dbReference>
<sequence>MSKQALTQQGLKFGGRTLNEEELWHIVEKIFYQYDKAKLGRAFVHHHQVACGIYNNEGGNEHNKLIGARHFNGNLHVRQPIGVRYIETLEEDEVPRHKQGETLKYSSPNVDHLELEDYLSEEELNLIASETVEVAGNKRVELDYDSLVDIILCGRRR</sequence>
<evidence type="ECO:0000313" key="1">
    <source>
        <dbReference type="EMBL" id="KAL3780090.1"/>
    </source>
</evidence>